<dbReference type="PANTHER" id="PTHR46720:SF3">
    <property type="entry name" value="FAD-BINDING DOMAIN-CONTAINING PROTEIN-RELATED"/>
    <property type="match status" value="1"/>
</dbReference>
<evidence type="ECO:0000256" key="2">
    <source>
        <dbReference type="ARBA" id="ARBA00022827"/>
    </source>
</evidence>
<feature type="domain" description="FAD-binding" evidence="4">
    <location>
        <begin position="8"/>
        <end position="172"/>
    </location>
</feature>
<dbReference type="EMBL" id="CAVMBE010000129">
    <property type="protein sequence ID" value="CAK4034676.1"/>
    <property type="molecule type" value="Genomic_DNA"/>
</dbReference>
<dbReference type="Gene3D" id="3.50.50.60">
    <property type="entry name" value="FAD/NAD(P)-binding domain"/>
    <property type="match status" value="1"/>
</dbReference>
<protein>
    <submittedName>
        <fullName evidence="5">Salicylate hydroxylase</fullName>
    </submittedName>
</protein>
<dbReference type="InterPro" id="IPR036188">
    <property type="entry name" value="FAD/NAD-bd_sf"/>
</dbReference>
<evidence type="ECO:0000259" key="4">
    <source>
        <dbReference type="Pfam" id="PF01494"/>
    </source>
</evidence>
<dbReference type="SUPFAM" id="SSF51905">
    <property type="entry name" value="FAD/NAD(P)-binding domain"/>
    <property type="match status" value="1"/>
</dbReference>
<comment type="caution">
    <text evidence="5">The sequence shown here is derived from an EMBL/GenBank/DDBJ whole genome shotgun (WGS) entry which is preliminary data.</text>
</comment>
<evidence type="ECO:0000256" key="1">
    <source>
        <dbReference type="ARBA" id="ARBA00022630"/>
    </source>
</evidence>
<dbReference type="Pfam" id="PF01494">
    <property type="entry name" value="FAD_binding_3"/>
    <property type="match status" value="2"/>
</dbReference>
<keyword evidence="2" id="KW-0274">FAD</keyword>
<name>A0AAI8Z960_9PEZI</name>
<evidence type="ECO:0000313" key="6">
    <source>
        <dbReference type="Proteomes" id="UP001296104"/>
    </source>
</evidence>
<evidence type="ECO:0000256" key="3">
    <source>
        <dbReference type="ARBA" id="ARBA00023002"/>
    </source>
</evidence>
<reference evidence="5" key="1">
    <citation type="submission" date="2023-11" db="EMBL/GenBank/DDBJ databases">
        <authorList>
            <person name="Alioto T."/>
            <person name="Alioto T."/>
            <person name="Gomez Garrido J."/>
        </authorList>
    </citation>
    <scope>NUCLEOTIDE SEQUENCE</scope>
</reference>
<proteinExistence type="predicted"/>
<feature type="domain" description="FAD-binding" evidence="4">
    <location>
        <begin position="299"/>
        <end position="372"/>
    </location>
</feature>
<keyword evidence="1" id="KW-0285">Flavoprotein</keyword>
<dbReference type="GO" id="GO:0071949">
    <property type="term" value="F:FAD binding"/>
    <property type="evidence" value="ECO:0007669"/>
    <property type="project" value="InterPro"/>
</dbReference>
<sequence length="408" mass="44104">MSPTRADIRVAITGGGLAGATCLRALLKHDHIDAHIFESAPAFKEAGQAIGMARNAYQALELMDLQHCLADAGAVTQSNATFMLAEGTEAGKVVDTIDATEGKRVTSIVHRAEFLRQLLAGVSPEKMHASKKLATVDRHPDESLTLHFQGGTTHDCDLLIGADGIHSTVRKILLGDDPAANPVPGGWFFLASLQPYEKLRSVLGEAYVNKDDPREYDWFGHGGFMMHNFLSDGNLVQFIACVATDSPDDSWMKSVPSAQMKGYFKGYPQHLQDALAVALEGEEEEEEEAKCICIWEHLPARTYADGPICVMGDAAHATSPWQGSGGGISIEDALVLSSLLGQITPGSPGDISTALQVYDDARRARTQRVVESSRGTGRLFTGRNPDYTLDVVGLRGRVASRWDFILDL</sequence>
<dbReference type="Proteomes" id="UP001296104">
    <property type="component" value="Unassembled WGS sequence"/>
</dbReference>
<accession>A0AAI8Z960</accession>
<dbReference type="InterPro" id="IPR002938">
    <property type="entry name" value="FAD-bd"/>
</dbReference>
<keyword evidence="6" id="KW-1185">Reference proteome</keyword>
<dbReference type="PANTHER" id="PTHR46720">
    <property type="entry name" value="HYDROXYLASE, PUTATIVE (AFU_ORTHOLOGUE AFUA_3G01460)-RELATED"/>
    <property type="match status" value="1"/>
</dbReference>
<evidence type="ECO:0000313" key="5">
    <source>
        <dbReference type="EMBL" id="CAK4034676.1"/>
    </source>
</evidence>
<gene>
    <name evidence="5" type="ORF">LECACI_7A009834</name>
</gene>
<dbReference type="PRINTS" id="PR00420">
    <property type="entry name" value="RNGMNOXGNASE"/>
</dbReference>
<dbReference type="AlphaFoldDB" id="A0AAI8Z960"/>
<dbReference type="GO" id="GO:0044550">
    <property type="term" value="P:secondary metabolite biosynthetic process"/>
    <property type="evidence" value="ECO:0007669"/>
    <property type="project" value="TreeGrafter"/>
</dbReference>
<organism evidence="5 6">
    <name type="scientific">Lecanosticta acicola</name>
    <dbReference type="NCBI Taxonomy" id="111012"/>
    <lineage>
        <taxon>Eukaryota</taxon>
        <taxon>Fungi</taxon>
        <taxon>Dikarya</taxon>
        <taxon>Ascomycota</taxon>
        <taxon>Pezizomycotina</taxon>
        <taxon>Dothideomycetes</taxon>
        <taxon>Dothideomycetidae</taxon>
        <taxon>Mycosphaerellales</taxon>
        <taxon>Mycosphaerellaceae</taxon>
        <taxon>Lecanosticta</taxon>
    </lineage>
</organism>
<keyword evidence="3" id="KW-0560">Oxidoreductase</keyword>
<dbReference type="GO" id="GO:0016491">
    <property type="term" value="F:oxidoreductase activity"/>
    <property type="evidence" value="ECO:0007669"/>
    <property type="project" value="UniProtKB-KW"/>
</dbReference>
<dbReference type="InterPro" id="IPR051104">
    <property type="entry name" value="FAD_monoxygenase"/>
</dbReference>